<evidence type="ECO:0000256" key="3">
    <source>
        <dbReference type="ARBA" id="ARBA00022691"/>
    </source>
</evidence>
<dbReference type="Gene3D" id="3.90.120.10">
    <property type="entry name" value="DNA Methylase, subunit A, domain 2"/>
    <property type="match status" value="1"/>
</dbReference>
<dbReference type="PANTHER" id="PTHR10629:SF52">
    <property type="entry name" value="DNA (CYTOSINE-5)-METHYLTRANSFERASE 1"/>
    <property type="match status" value="1"/>
</dbReference>
<dbReference type="InterPro" id="IPR029063">
    <property type="entry name" value="SAM-dependent_MTases_sf"/>
</dbReference>
<sequence>MTTFYESNPFEVDVHNLKLETERKVSVVSLFSGCGGMDLGFRGGFEFLNKKYEENPFNIIFANDIFKAAMQVYEHNFNHTGDDESITDIDLNKIPQADVVIGGFPCQDFSLAGKRKGLSSERGRLYEHMIRVVKHCNAKIFVAENVDGIRTNKADKTIDASALDTILEDFKKNGYVVQYKVLNAADFGVPQTRKRVIIFGVRKDIHNAIYYPKPSHSELGGFEQPWVTSKDALDDIWDKIDDPSILNHTSRDYSKAKFYPGKKMQGNNRIPMNRPSGTIRAEHHGNIEAHYNTLLSDENDMNGWRRLSIRECARLQSFPDDFNFVVSASSAYKMIGNAVPPVMAWHIARAVHYTLSTSKKDYQTELQLEEVK</sequence>
<dbReference type="GO" id="GO:0009307">
    <property type="term" value="P:DNA restriction-modification system"/>
    <property type="evidence" value="ECO:0007669"/>
    <property type="project" value="UniProtKB-KW"/>
</dbReference>
<dbReference type="GO" id="GO:0032259">
    <property type="term" value="P:methylation"/>
    <property type="evidence" value="ECO:0007669"/>
    <property type="project" value="UniProtKB-KW"/>
</dbReference>
<proteinExistence type="inferred from homology"/>
<keyword evidence="3 5" id="KW-0949">S-adenosyl-L-methionine</keyword>
<comment type="catalytic activity">
    <reaction evidence="7">
        <text>a 2'-deoxycytidine in DNA + S-adenosyl-L-methionine = a 5-methyl-2'-deoxycytidine in DNA + S-adenosyl-L-homocysteine + H(+)</text>
        <dbReference type="Rhea" id="RHEA:13681"/>
        <dbReference type="Rhea" id="RHEA-COMP:11369"/>
        <dbReference type="Rhea" id="RHEA-COMP:11370"/>
        <dbReference type="ChEBI" id="CHEBI:15378"/>
        <dbReference type="ChEBI" id="CHEBI:57856"/>
        <dbReference type="ChEBI" id="CHEBI:59789"/>
        <dbReference type="ChEBI" id="CHEBI:85452"/>
        <dbReference type="ChEBI" id="CHEBI:85454"/>
        <dbReference type="EC" id="2.1.1.37"/>
    </reaction>
</comment>
<dbReference type="GO" id="GO:0003677">
    <property type="term" value="F:DNA binding"/>
    <property type="evidence" value="ECO:0007669"/>
    <property type="project" value="TreeGrafter"/>
</dbReference>
<evidence type="ECO:0000256" key="7">
    <source>
        <dbReference type="RuleBase" id="RU000417"/>
    </source>
</evidence>
<dbReference type="GO" id="GO:0003886">
    <property type="term" value="F:DNA (cytosine-5-)-methyltransferase activity"/>
    <property type="evidence" value="ECO:0007669"/>
    <property type="project" value="UniProtKB-EC"/>
</dbReference>
<organism evidence="8 9">
    <name type="scientific">Halalkalibacter nanhaiisediminis</name>
    <dbReference type="NCBI Taxonomy" id="688079"/>
    <lineage>
        <taxon>Bacteria</taxon>
        <taxon>Bacillati</taxon>
        <taxon>Bacillota</taxon>
        <taxon>Bacilli</taxon>
        <taxon>Bacillales</taxon>
        <taxon>Bacillaceae</taxon>
        <taxon>Halalkalibacter</taxon>
    </lineage>
</organism>
<dbReference type="GO" id="GO:0044027">
    <property type="term" value="P:negative regulation of gene expression via chromosomal CpG island methylation"/>
    <property type="evidence" value="ECO:0007669"/>
    <property type="project" value="TreeGrafter"/>
</dbReference>
<evidence type="ECO:0000313" key="8">
    <source>
        <dbReference type="EMBL" id="TWI59645.1"/>
    </source>
</evidence>
<dbReference type="PROSITE" id="PS51679">
    <property type="entry name" value="SAM_MT_C5"/>
    <property type="match status" value="1"/>
</dbReference>
<dbReference type="InterPro" id="IPR001525">
    <property type="entry name" value="C5_MeTfrase"/>
</dbReference>
<gene>
    <name evidence="8" type="ORF">IQ10_00065</name>
</gene>
<dbReference type="PROSITE" id="PS00094">
    <property type="entry name" value="C5_MTASE_1"/>
    <property type="match status" value="1"/>
</dbReference>
<evidence type="ECO:0000256" key="4">
    <source>
        <dbReference type="ARBA" id="ARBA00022747"/>
    </source>
</evidence>
<keyword evidence="9" id="KW-1185">Reference proteome</keyword>
<dbReference type="Pfam" id="PF00145">
    <property type="entry name" value="DNA_methylase"/>
    <property type="match status" value="1"/>
</dbReference>
<dbReference type="InterPro" id="IPR018117">
    <property type="entry name" value="C5_DNA_meth_AS"/>
</dbReference>
<dbReference type="AlphaFoldDB" id="A0A562QSF6"/>
<dbReference type="PROSITE" id="PS00095">
    <property type="entry name" value="C5_MTASE_2"/>
    <property type="match status" value="1"/>
</dbReference>
<feature type="active site" evidence="5">
    <location>
        <position position="106"/>
    </location>
</feature>
<evidence type="ECO:0000313" key="9">
    <source>
        <dbReference type="Proteomes" id="UP000315711"/>
    </source>
</evidence>
<reference evidence="8 9" key="1">
    <citation type="journal article" date="2015" name="Stand. Genomic Sci.">
        <title>Genomic Encyclopedia of Bacterial and Archaeal Type Strains, Phase III: the genomes of soil and plant-associated and newly described type strains.</title>
        <authorList>
            <person name="Whitman W.B."/>
            <person name="Woyke T."/>
            <person name="Klenk H.P."/>
            <person name="Zhou Y."/>
            <person name="Lilburn T.G."/>
            <person name="Beck B.J."/>
            <person name="De Vos P."/>
            <person name="Vandamme P."/>
            <person name="Eisen J.A."/>
            <person name="Garrity G."/>
            <person name="Hugenholtz P."/>
            <person name="Kyrpides N.C."/>
        </authorList>
    </citation>
    <scope>NUCLEOTIDE SEQUENCE [LARGE SCALE GENOMIC DNA]</scope>
    <source>
        <strain evidence="8 9">CGMCC 1.10116</strain>
    </source>
</reference>
<dbReference type="Gene3D" id="3.40.50.150">
    <property type="entry name" value="Vaccinia Virus protein VP39"/>
    <property type="match status" value="1"/>
</dbReference>
<dbReference type="PRINTS" id="PR00105">
    <property type="entry name" value="C5METTRFRASE"/>
</dbReference>
<dbReference type="SUPFAM" id="SSF53335">
    <property type="entry name" value="S-adenosyl-L-methionine-dependent methyltransferases"/>
    <property type="match status" value="1"/>
</dbReference>
<dbReference type="CDD" id="cd00315">
    <property type="entry name" value="Cyt_C5_DNA_methylase"/>
    <property type="match status" value="1"/>
</dbReference>
<dbReference type="EC" id="2.1.1.37" evidence="7"/>
<name>A0A562QSF6_9BACI</name>
<keyword evidence="1 5" id="KW-0489">Methyltransferase</keyword>
<dbReference type="PANTHER" id="PTHR10629">
    <property type="entry name" value="CYTOSINE-SPECIFIC METHYLTRANSFERASE"/>
    <property type="match status" value="1"/>
</dbReference>
<dbReference type="EMBL" id="VLKZ01000001">
    <property type="protein sequence ID" value="TWI59645.1"/>
    <property type="molecule type" value="Genomic_DNA"/>
</dbReference>
<dbReference type="InterPro" id="IPR050390">
    <property type="entry name" value="C5-Methyltransferase"/>
</dbReference>
<evidence type="ECO:0000256" key="2">
    <source>
        <dbReference type="ARBA" id="ARBA00022679"/>
    </source>
</evidence>
<evidence type="ECO:0000256" key="6">
    <source>
        <dbReference type="RuleBase" id="RU000416"/>
    </source>
</evidence>
<keyword evidence="4" id="KW-0680">Restriction system</keyword>
<comment type="caution">
    <text evidence="8">The sequence shown here is derived from an EMBL/GenBank/DDBJ whole genome shotgun (WGS) entry which is preliminary data.</text>
</comment>
<accession>A0A562QSF6</accession>
<dbReference type="OrthoDB" id="9813719at2"/>
<evidence type="ECO:0000256" key="1">
    <source>
        <dbReference type="ARBA" id="ARBA00022603"/>
    </source>
</evidence>
<evidence type="ECO:0000256" key="5">
    <source>
        <dbReference type="PROSITE-ProRule" id="PRU01016"/>
    </source>
</evidence>
<dbReference type="Proteomes" id="UP000315711">
    <property type="component" value="Unassembled WGS sequence"/>
</dbReference>
<dbReference type="NCBIfam" id="TIGR00675">
    <property type="entry name" value="dcm"/>
    <property type="match status" value="1"/>
</dbReference>
<comment type="similarity">
    <text evidence="5 6">Belongs to the class I-like SAM-binding methyltransferase superfamily. C5-methyltransferase family.</text>
</comment>
<dbReference type="InterPro" id="IPR031303">
    <property type="entry name" value="C5_meth_CS"/>
</dbReference>
<dbReference type="RefSeq" id="WP_144448492.1">
    <property type="nucleotide sequence ID" value="NZ_VLKZ01000001.1"/>
</dbReference>
<keyword evidence="2 5" id="KW-0808">Transferase</keyword>
<protein>
    <recommendedName>
        <fullName evidence="7">Cytosine-specific methyltransferase</fullName>
        <ecNumber evidence="7">2.1.1.37</ecNumber>
    </recommendedName>
</protein>